<evidence type="ECO:0000313" key="3">
    <source>
        <dbReference type="Proteomes" id="UP000244338"/>
    </source>
</evidence>
<reference evidence="3" key="1">
    <citation type="journal article" date="2018" name="Sci. Rep.">
        <title>Lignite coal burning seam in the remote Altai Mountains harbors a hydrogen-driven thermophilic microbial community.</title>
        <authorList>
            <person name="Kadnikov V.V."/>
            <person name="Mardanov A.V."/>
            <person name="Ivasenko D.A."/>
            <person name="Antsiferov D.V."/>
            <person name="Beletsky A.V."/>
            <person name="Karnachuk O.V."/>
            <person name="Ravin N.V."/>
        </authorList>
    </citation>
    <scope>NUCLEOTIDE SEQUENCE [LARGE SCALE GENOMIC DNA]</scope>
</reference>
<comment type="caution">
    <text evidence="2">The sequence shown here is derived from an EMBL/GenBank/DDBJ whole genome shotgun (WGS) entry which is preliminary data.</text>
</comment>
<proteinExistence type="predicted"/>
<dbReference type="PROSITE" id="PS51257">
    <property type="entry name" value="PROKAR_LIPOPROTEIN"/>
    <property type="match status" value="1"/>
</dbReference>
<dbReference type="Proteomes" id="UP000244338">
    <property type="component" value="Unassembled WGS sequence"/>
</dbReference>
<organism evidence="2 3">
    <name type="scientific">Candidatus Carbonibacillus altaicus</name>
    <dbReference type="NCBI Taxonomy" id="2163959"/>
    <lineage>
        <taxon>Bacteria</taxon>
        <taxon>Bacillati</taxon>
        <taxon>Bacillota</taxon>
        <taxon>Bacilli</taxon>
        <taxon>Bacillales</taxon>
        <taxon>Candidatus Carbonibacillus</taxon>
    </lineage>
</organism>
<accession>A0A2R6Y5E6</accession>
<name>A0A2R6Y5E6_9BACL</name>
<dbReference type="InterPro" id="IPR019606">
    <property type="entry name" value="GerMN"/>
</dbReference>
<evidence type="ECO:0000259" key="1">
    <source>
        <dbReference type="SMART" id="SM00909"/>
    </source>
</evidence>
<feature type="domain" description="GerMN" evidence="1">
    <location>
        <begin position="269"/>
        <end position="356"/>
    </location>
</feature>
<dbReference type="AlphaFoldDB" id="A0A2R6Y5E6"/>
<protein>
    <submittedName>
        <fullName evidence="2">Germination (Cortex hydrolysis) and sporulation protein GerM</fullName>
    </submittedName>
</protein>
<feature type="domain" description="GerMN" evidence="1">
    <location>
        <begin position="117"/>
        <end position="207"/>
    </location>
</feature>
<sequence>MMKKKRALARLSPLFFVFVLLLMFLGGCSFIPFPNNTSAPIDPPPLNTASDAGDTLASDTLSQAAANTSEASPVMTTQVNTSDASPNMTTRKAMYVLDAHGYLVPLTVRLPYADSIAKQVLTYMVKGGPGEVLLPSGFRPLLPEGTRLSVDVRDDGTAVVDFSSEFAHYDPADELKIVQGITWTLTEFPSIQAVQFSLNGYPLEEMPRAHYPLPKMLTRAIGLNTELADGAEPGKTSAVTLYFEAESEDGTMNYYVPVTRLIPRTQDLARAAMEELIKGPLPGSKLYGTVLPSTILHSITVQGSEAKVDTDPTLLGSEPQEPSVRSVQAVALTLMASTGVEKVHILINGKNIQIGKTLDLTQPVVKPKSINPLVL</sequence>
<evidence type="ECO:0000313" key="2">
    <source>
        <dbReference type="EMBL" id="PTQ57875.1"/>
    </source>
</evidence>
<dbReference type="SMART" id="SM00909">
    <property type="entry name" value="Germane"/>
    <property type="match status" value="2"/>
</dbReference>
<gene>
    <name evidence="2" type="ORF">BSOLF_0386</name>
</gene>
<dbReference type="EMBL" id="PEBX01000001">
    <property type="protein sequence ID" value="PTQ57875.1"/>
    <property type="molecule type" value="Genomic_DNA"/>
</dbReference>
<dbReference type="Pfam" id="PF10646">
    <property type="entry name" value="Germane"/>
    <property type="match status" value="2"/>
</dbReference>